<accession>A0A327MA87</accession>
<organism evidence="1 2">
    <name type="scientific">Roseicella frigidaeris</name>
    <dbReference type="NCBI Taxonomy" id="2230885"/>
    <lineage>
        <taxon>Bacteria</taxon>
        <taxon>Pseudomonadati</taxon>
        <taxon>Pseudomonadota</taxon>
        <taxon>Alphaproteobacteria</taxon>
        <taxon>Acetobacterales</taxon>
        <taxon>Roseomonadaceae</taxon>
        <taxon>Roseicella</taxon>
    </lineage>
</organism>
<keyword evidence="2" id="KW-1185">Reference proteome</keyword>
<evidence type="ECO:0000313" key="1">
    <source>
        <dbReference type="EMBL" id="RAI59669.1"/>
    </source>
</evidence>
<sequence length="207" mass="22612">MAMTGDEIRDFYARCAAARQRFQDMALQSLPRQKVLDQMERLGLALDPEMSQVSDAELAYAFDLAIYTAPPGRSRAIDRVVRRHAGLPGEAALVLNALSQAWLSIFRVLDRHPEEGLILKDELRGGEVWLVDQAITETAPPGTVIASRIGRVLGFCISTGVVAELDEDRLAGIKAITSTSGVAAEALLDDPRFATMMWQDGLGFRIG</sequence>
<dbReference type="Proteomes" id="UP000249065">
    <property type="component" value="Unassembled WGS sequence"/>
</dbReference>
<reference evidence="2" key="1">
    <citation type="submission" date="2018-06" db="EMBL/GenBank/DDBJ databases">
        <authorList>
            <person name="Khan S.A."/>
        </authorList>
    </citation>
    <scope>NUCLEOTIDE SEQUENCE [LARGE SCALE GENOMIC DNA]</scope>
    <source>
        <strain evidence="2">DB-1506</strain>
    </source>
</reference>
<dbReference type="EMBL" id="QLIX01000004">
    <property type="protein sequence ID" value="RAI59669.1"/>
    <property type="molecule type" value="Genomic_DNA"/>
</dbReference>
<proteinExistence type="predicted"/>
<comment type="caution">
    <text evidence="1">The sequence shown here is derived from an EMBL/GenBank/DDBJ whole genome shotgun (WGS) entry which is preliminary data.</text>
</comment>
<dbReference type="InterPro" id="IPR058292">
    <property type="entry name" value="DUF7986"/>
</dbReference>
<dbReference type="OrthoDB" id="7261602at2"/>
<gene>
    <name evidence="1" type="ORF">DOO78_08775</name>
</gene>
<protein>
    <submittedName>
        <fullName evidence="1">Uncharacterized protein</fullName>
    </submittedName>
</protein>
<name>A0A327MA87_9PROT</name>
<dbReference type="AlphaFoldDB" id="A0A327MA87"/>
<evidence type="ECO:0000313" key="2">
    <source>
        <dbReference type="Proteomes" id="UP000249065"/>
    </source>
</evidence>
<dbReference type="Pfam" id="PF25948">
    <property type="entry name" value="DUF7986"/>
    <property type="match status" value="1"/>
</dbReference>
<dbReference type="RefSeq" id="WP_111469358.1">
    <property type="nucleotide sequence ID" value="NZ_QLIX01000004.1"/>
</dbReference>